<dbReference type="PANTHER" id="PTHR47673">
    <property type="entry name" value="ARM REPEAT SUPERFAMILY PROTEIN"/>
    <property type="match status" value="1"/>
</dbReference>
<organism evidence="2 3">
    <name type="scientific">Rhodamnia argentea</name>
    <dbReference type="NCBI Taxonomy" id="178133"/>
    <lineage>
        <taxon>Eukaryota</taxon>
        <taxon>Viridiplantae</taxon>
        <taxon>Streptophyta</taxon>
        <taxon>Embryophyta</taxon>
        <taxon>Tracheophyta</taxon>
        <taxon>Spermatophyta</taxon>
        <taxon>Magnoliopsida</taxon>
        <taxon>eudicotyledons</taxon>
        <taxon>Gunneridae</taxon>
        <taxon>Pentapetalae</taxon>
        <taxon>rosids</taxon>
        <taxon>malvids</taxon>
        <taxon>Myrtales</taxon>
        <taxon>Myrtaceae</taxon>
        <taxon>Myrtoideae</taxon>
        <taxon>Myrteae</taxon>
        <taxon>Australasian group</taxon>
        <taxon>Rhodamnia</taxon>
    </lineage>
</organism>
<name>A0ABM3HFZ9_9MYRT</name>
<gene>
    <name evidence="3" type="primary">LOC115743798</name>
</gene>
<dbReference type="InterPro" id="IPR016024">
    <property type="entry name" value="ARM-type_fold"/>
</dbReference>
<protein>
    <submittedName>
        <fullName evidence="3">Uncharacterized protein LOC115743798 isoform X1</fullName>
    </submittedName>
</protein>
<evidence type="ECO:0000313" key="2">
    <source>
        <dbReference type="Proteomes" id="UP000827889"/>
    </source>
</evidence>
<evidence type="ECO:0000313" key="3">
    <source>
        <dbReference type="RefSeq" id="XP_048135507.1"/>
    </source>
</evidence>
<dbReference type="GeneID" id="115743798"/>
<dbReference type="Gene3D" id="1.25.10.10">
    <property type="entry name" value="Leucine-rich Repeat Variant"/>
    <property type="match status" value="1"/>
</dbReference>
<accession>A0ABM3HFZ9</accession>
<keyword evidence="1" id="KW-1133">Transmembrane helix</keyword>
<proteinExistence type="predicted"/>
<dbReference type="Proteomes" id="UP000827889">
    <property type="component" value="Chromosome 5"/>
</dbReference>
<dbReference type="SUPFAM" id="SSF48371">
    <property type="entry name" value="ARM repeat"/>
    <property type="match status" value="1"/>
</dbReference>
<dbReference type="InterPro" id="IPR011989">
    <property type="entry name" value="ARM-like"/>
</dbReference>
<dbReference type="RefSeq" id="XP_048135507.1">
    <property type="nucleotide sequence ID" value="XM_048279550.1"/>
</dbReference>
<keyword evidence="2" id="KW-1185">Reference proteome</keyword>
<reference evidence="3" key="1">
    <citation type="submission" date="2025-08" db="UniProtKB">
        <authorList>
            <consortium name="RefSeq"/>
        </authorList>
    </citation>
    <scope>IDENTIFICATION</scope>
    <source>
        <tissue evidence="3">Leaf</tissue>
    </source>
</reference>
<evidence type="ECO:0000256" key="1">
    <source>
        <dbReference type="SAM" id="Phobius"/>
    </source>
</evidence>
<feature type="transmembrane region" description="Helical" evidence="1">
    <location>
        <begin position="61"/>
        <end position="82"/>
    </location>
</feature>
<keyword evidence="1" id="KW-0472">Membrane</keyword>
<dbReference type="PANTHER" id="PTHR47673:SF1">
    <property type="entry name" value="ARM REPEAT SUPERFAMILY PROTEIN"/>
    <property type="match status" value="1"/>
</dbReference>
<keyword evidence="1" id="KW-0812">Transmembrane</keyword>
<sequence>MRDRTEHISVDSCFDGDNFLSIFAQYLCRRKPGYLQSRCSSSYNGKDELALEQEAERKIGWLLKLFFAGTATFVGYQIFPYLGDNLIQQSVSLLHVKDPLFKRMGASRLSRFAIDDERRMKIVEMGGAQELVNMLSTAKDDRTRKEALKALAALSNSVEAAGILHQAGLTSVMRSMADSFEDAEAEKYRSGLLKRFQDLRYDDSS</sequence>